<accession>A0A328YDP5</accession>
<evidence type="ECO:0000256" key="1">
    <source>
        <dbReference type="ARBA" id="ARBA00004141"/>
    </source>
</evidence>
<dbReference type="PANTHER" id="PTHR37422:SF13">
    <property type="entry name" value="LIPOPOLYSACCHARIDE BIOSYNTHESIS PROTEIN PA4999-RELATED"/>
    <property type="match status" value="1"/>
</dbReference>
<dbReference type="RefSeq" id="WP_112113879.1">
    <property type="nucleotide sequence ID" value="NZ_QLSZ01000011.1"/>
</dbReference>
<dbReference type="GO" id="GO:0016020">
    <property type="term" value="C:membrane"/>
    <property type="evidence" value="ECO:0007669"/>
    <property type="project" value="UniProtKB-SubCell"/>
</dbReference>
<evidence type="ECO:0000256" key="2">
    <source>
        <dbReference type="ARBA" id="ARBA00022692"/>
    </source>
</evidence>
<feature type="transmembrane region" description="Helical" evidence="5">
    <location>
        <begin position="101"/>
        <end position="119"/>
    </location>
</feature>
<dbReference type="EMBL" id="QLSZ01000011">
    <property type="protein sequence ID" value="RAR70222.1"/>
    <property type="molecule type" value="Genomic_DNA"/>
</dbReference>
<organism evidence="7 8">
    <name type="scientific">Flavobacterium aciduliphilum</name>
    <dbReference type="NCBI Taxonomy" id="1101402"/>
    <lineage>
        <taxon>Bacteria</taxon>
        <taxon>Pseudomonadati</taxon>
        <taxon>Bacteroidota</taxon>
        <taxon>Flavobacteriia</taxon>
        <taxon>Flavobacteriales</taxon>
        <taxon>Flavobacteriaceae</taxon>
        <taxon>Flavobacterium</taxon>
    </lineage>
</organism>
<protein>
    <submittedName>
        <fullName evidence="7">O-antigen ligase-like membrane protein</fullName>
    </submittedName>
</protein>
<evidence type="ECO:0000313" key="7">
    <source>
        <dbReference type="EMBL" id="RAR70222.1"/>
    </source>
</evidence>
<proteinExistence type="predicted"/>
<dbReference type="GO" id="GO:0016874">
    <property type="term" value="F:ligase activity"/>
    <property type="evidence" value="ECO:0007669"/>
    <property type="project" value="UniProtKB-KW"/>
</dbReference>
<keyword evidence="2 5" id="KW-0812">Transmembrane</keyword>
<feature type="transmembrane region" description="Helical" evidence="5">
    <location>
        <begin position="7"/>
        <end position="23"/>
    </location>
</feature>
<evidence type="ECO:0000256" key="4">
    <source>
        <dbReference type="ARBA" id="ARBA00023136"/>
    </source>
</evidence>
<dbReference type="InterPro" id="IPR007016">
    <property type="entry name" value="O-antigen_ligase-rel_domated"/>
</dbReference>
<keyword evidence="4 5" id="KW-0472">Membrane</keyword>
<feature type="transmembrane region" description="Helical" evidence="5">
    <location>
        <begin position="252"/>
        <end position="271"/>
    </location>
</feature>
<feature type="transmembrane region" description="Helical" evidence="5">
    <location>
        <begin position="54"/>
        <end position="70"/>
    </location>
</feature>
<feature type="transmembrane region" description="Helical" evidence="5">
    <location>
        <begin position="406"/>
        <end position="429"/>
    </location>
</feature>
<dbReference type="OrthoDB" id="1118890at2"/>
<comment type="subcellular location">
    <subcellularLocation>
        <location evidence="1">Membrane</location>
        <topology evidence="1">Multi-pass membrane protein</topology>
    </subcellularLocation>
</comment>
<evidence type="ECO:0000256" key="3">
    <source>
        <dbReference type="ARBA" id="ARBA00022989"/>
    </source>
</evidence>
<keyword evidence="8" id="KW-1185">Reference proteome</keyword>
<feature type="transmembrane region" description="Helical" evidence="5">
    <location>
        <begin position="201"/>
        <end position="222"/>
    </location>
</feature>
<feature type="transmembrane region" description="Helical" evidence="5">
    <location>
        <begin position="278"/>
        <end position="296"/>
    </location>
</feature>
<feature type="transmembrane region" description="Helical" evidence="5">
    <location>
        <begin position="76"/>
        <end position="94"/>
    </location>
</feature>
<dbReference type="Pfam" id="PF04932">
    <property type="entry name" value="Wzy_C"/>
    <property type="match status" value="1"/>
</dbReference>
<feature type="transmembrane region" description="Helical" evidence="5">
    <location>
        <begin position="375"/>
        <end position="394"/>
    </location>
</feature>
<reference evidence="7 8" key="1">
    <citation type="submission" date="2018-06" db="EMBL/GenBank/DDBJ databases">
        <title>Genomic Encyclopedia of Archaeal and Bacterial Type Strains, Phase II (KMG-II): from individual species to whole genera.</title>
        <authorList>
            <person name="Goeker M."/>
        </authorList>
    </citation>
    <scope>NUCLEOTIDE SEQUENCE [LARGE SCALE GENOMIC DNA]</scope>
    <source>
        <strain evidence="7 8">DSM 25663</strain>
    </source>
</reference>
<sequence length="438" mass="49429">MLLKEKNYFILVFIHVILGFIIFNNPRLSVIYTILIFIVSFYFVIKTKNRNNEVLYAAAYIVGSEVFLRMTEGGILYEFGKYGVIIFTIIGMLYSGFSKNALSYWIFLILLIPGVFIAMETLDFGTEIRKTIIFNISGPVSLGVASLYTYNRKISINELNNILLLIGLPIISCAIYITLYIPDLKSVLTGNASNVETSGGFGPNQVATILGLGMFVFFSRLLFASSTRLLFIINLSLGLLMTYRGLVTFSRGGMITGFVMFVVLSCFVYFYTKQKLKLNYFFGIFITAFILIFSFSEYQTGGLMTKRYANQDAMGRTKESNLSGREVIAEFEINSFLEHPFFGIGVAKGLELRRDVSGEAIASHNEITRMMAEHGALGILALLILLFTPIFLFLDNRQHVYMLSFLLFWLLTINHAAMRIAAPSFVYALSLLKVHFNE</sequence>
<name>A0A328YDP5_9FLAO</name>
<keyword evidence="3 5" id="KW-1133">Transmembrane helix</keyword>
<gene>
    <name evidence="7" type="ORF">CLV55_11147</name>
</gene>
<dbReference type="InterPro" id="IPR051533">
    <property type="entry name" value="WaaL-like"/>
</dbReference>
<feature type="transmembrane region" description="Helical" evidence="5">
    <location>
        <begin position="131"/>
        <end position="150"/>
    </location>
</feature>
<evidence type="ECO:0000313" key="8">
    <source>
        <dbReference type="Proteomes" id="UP000248840"/>
    </source>
</evidence>
<feature type="domain" description="O-antigen ligase-related" evidence="6">
    <location>
        <begin position="239"/>
        <end position="383"/>
    </location>
</feature>
<evidence type="ECO:0000259" key="6">
    <source>
        <dbReference type="Pfam" id="PF04932"/>
    </source>
</evidence>
<keyword evidence="7" id="KW-0436">Ligase</keyword>
<dbReference type="PANTHER" id="PTHR37422">
    <property type="entry name" value="TEICHURONIC ACID BIOSYNTHESIS PROTEIN TUAE"/>
    <property type="match status" value="1"/>
</dbReference>
<dbReference type="AlphaFoldDB" id="A0A328YDP5"/>
<feature type="transmembrane region" description="Helical" evidence="5">
    <location>
        <begin position="229"/>
        <end position="246"/>
    </location>
</feature>
<dbReference type="Proteomes" id="UP000248840">
    <property type="component" value="Unassembled WGS sequence"/>
</dbReference>
<comment type="caution">
    <text evidence="7">The sequence shown here is derived from an EMBL/GenBank/DDBJ whole genome shotgun (WGS) entry which is preliminary data.</text>
</comment>
<feature type="transmembrane region" description="Helical" evidence="5">
    <location>
        <begin position="162"/>
        <end position="181"/>
    </location>
</feature>
<evidence type="ECO:0000256" key="5">
    <source>
        <dbReference type="SAM" id="Phobius"/>
    </source>
</evidence>
<feature type="transmembrane region" description="Helical" evidence="5">
    <location>
        <begin position="29"/>
        <end position="45"/>
    </location>
</feature>